<reference evidence="2" key="1">
    <citation type="submission" date="2019-06" db="EMBL/GenBank/DDBJ databases">
        <authorList>
            <person name="Zheng W."/>
        </authorList>
    </citation>
    <scope>NUCLEOTIDE SEQUENCE</scope>
    <source>
        <strain evidence="2">QDHG01</strain>
    </source>
</reference>
<keyword evidence="1" id="KW-0472">Membrane</keyword>
<feature type="transmembrane region" description="Helical" evidence="1">
    <location>
        <begin position="1125"/>
        <end position="1145"/>
    </location>
</feature>
<gene>
    <name evidence="2" type="ORF">FGO68_gene10525</name>
</gene>
<dbReference type="SUPFAM" id="SSF82171">
    <property type="entry name" value="DPP6 N-terminal domain-like"/>
    <property type="match status" value="1"/>
</dbReference>
<dbReference type="AlphaFoldDB" id="A0A8J8P3S0"/>
<proteinExistence type="predicted"/>
<dbReference type="EMBL" id="RRYP01000860">
    <property type="protein sequence ID" value="TNV86738.1"/>
    <property type="molecule type" value="Genomic_DNA"/>
</dbReference>
<dbReference type="Proteomes" id="UP000785679">
    <property type="component" value="Unassembled WGS sequence"/>
</dbReference>
<comment type="caution">
    <text evidence="2">The sequence shown here is derived from an EMBL/GenBank/DDBJ whole genome shotgun (WGS) entry which is preliminary data.</text>
</comment>
<evidence type="ECO:0000256" key="1">
    <source>
        <dbReference type="SAM" id="Phobius"/>
    </source>
</evidence>
<keyword evidence="3" id="KW-1185">Reference proteome</keyword>
<keyword evidence="1" id="KW-1133">Transmembrane helix</keyword>
<organism evidence="2 3">
    <name type="scientific">Halteria grandinella</name>
    <dbReference type="NCBI Taxonomy" id="5974"/>
    <lineage>
        <taxon>Eukaryota</taxon>
        <taxon>Sar</taxon>
        <taxon>Alveolata</taxon>
        <taxon>Ciliophora</taxon>
        <taxon>Intramacronucleata</taxon>
        <taxon>Spirotrichea</taxon>
        <taxon>Stichotrichia</taxon>
        <taxon>Sporadotrichida</taxon>
        <taxon>Halteriidae</taxon>
        <taxon>Halteria</taxon>
    </lineage>
</organism>
<name>A0A8J8P3S0_HALGN</name>
<evidence type="ECO:0000313" key="3">
    <source>
        <dbReference type="Proteomes" id="UP000785679"/>
    </source>
</evidence>
<feature type="transmembrane region" description="Helical" evidence="1">
    <location>
        <begin position="1021"/>
        <end position="1041"/>
    </location>
</feature>
<sequence>MMRQSRLKRQNIRLSKYYTYMVTTRMPIMNTYTRLHRLLPLLLSTLSLVKCLNLIKAPFPIIMGGSNALTQYSAMDYFPAANGELLATGGLTFDTDLSTVAGGQRALLSLYAGNCFGLVWSKVFANDNREFTDVAFSFDGLKIVALTLGNGASNWVMSFDAAKGHVLSSNQYINNEYDSKNEPNVLMDSFGNIYISSMLSTSPTAWTGFHIFKFRPIPPSTAPLTQWQFYTAGGLADATKGIKWSEDESTLITAVALGGTPRLYRIDANSGTSKGYNFGTSTYNAVFSTTYAAPYSVTVACQGAPTGMKELLRVKVDKVTPANSDIIQSWGVPNPNGGSDNLYFMDLFLESVDQVHIAFLGAISIHIPEVTNYILSIDLSLPLATTLTYVPIMRYVDDFKQLRIYSATKAFLVSSYTSFEQSGTTTITVGTYKAGMIFGSLIDGGTTSCQDPRVITPVATTQRTTSAFGNSAITGPSLLLSWAAFYLPDELLDYSTQSDFKDLDTSKIKKLSPSSVCEVSSLFPSYYGKLDSTQTFTGTWNYVSAYEFLQYHTITPFTYKTVCGAVKQWTYSIPATYPWLTIDPVTGTLFIAPFSSTAVTTSITVTGILSAGFTANFVLQINGIINTPPVISPNILSDQQLKIGESLTLTVIATDLEEVPTVQIYELNSQASPTYASVSPSCAGFICTATIVVNFSPQMSPGANHYLIKASDPYYVRSVTLTVYAPSNSNSKIAQQLKNLGPPLFSDILKPLTIPLGSTLLFNLPPIFDPDGDSFNISLAFKEASIYSSYQNRVINFTLPSSDFNLIKKYPVDITLTDFNPGFAKSKTYTMQVQIVNRTITGNGTIPQMIENVTSRRGGIKERTYPKYIPRIWGGMRILRTNNIGEILIRISGAEKYSKAIVTAIEEADLQVSIEGQKVKHKIIEKDPLGVAFTLKLEMSEPQLVSIGQDLDIVIVKMINEVVIEIFEEFNTSSRILSAKLSKIFIIQEGASNSKVIPPQLSSPFLNTQQFIEDNTASAQYFVLSSFALVNIFLAFVMNYIWEVINDISHLMILSLISINIPSFVQTIQSVFLSFIYLDLLQTDQWLPQIIYPGIDSDEEEGLNEYFEMNGFGSMRFANNLGSTFVFVWIFLIWHIMLGFLRLFIKGLCKCCDGKIEIWTKEYYWDGTIRFFVQQFTPLAIASTINLYDVSLLYLYLI</sequence>
<protein>
    <submittedName>
        <fullName evidence="2">Uncharacterized protein</fullName>
    </submittedName>
</protein>
<feature type="transmembrane region" description="Helical" evidence="1">
    <location>
        <begin position="1053"/>
        <end position="1078"/>
    </location>
</feature>
<evidence type="ECO:0000313" key="2">
    <source>
        <dbReference type="EMBL" id="TNV86738.1"/>
    </source>
</evidence>
<keyword evidence="1" id="KW-0812">Transmembrane</keyword>
<accession>A0A8J8P3S0</accession>